<feature type="compositionally biased region" description="Low complexity" evidence="1">
    <location>
        <begin position="1"/>
        <end position="30"/>
    </location>
</feature>
<evidence type="ECO:0000313" key="2">
    <source>
        <dbReference type="EMBL" id="CAH7687274.1"/>
    </source>
</evidence>
<feature type="region of interest" description="Disordered" evidence="1">
    <location>
        <begin position="67"/>
        <end position="235"/>
    </location>
</feature>
<feature type="compositionally biased region" description="Polar residues" evidence="1">
    <location>
        <begin position="111"/>
        <end position="122"/>
    </location>
</feature>
<reference evidence="2" key="1">
    <citation type="submission" date="2022-06" db="EMBL/GenBank/DDBJ databases">
        <authorList>
            <consortium name="SYNGENTA / RWTH Aachen University"/>
        </authorList>
    </citation>
    <scope>NUCLEOTIDE SEQUENCE</scope>
</reference>
<feature type="compositionally biased region" description="Acidic residues" evidence="1">
    <location>
        <begin position="434"/>
        <end position="445"/>
    </location>
</feature>
<accession>A0AAV0BJA2</accession>
<dbReference type="EMBL" id="CALTRL010005848">
    <property type="protein sequence ID" value="CAH7687274.1"/>
    <property type="molecule type" value="Genomic_DNA"/>
</dbReference>
<feature type="compositionally biased region" description="Acidic residues" evidence="1">
    <location>
        <begin position="130"/>
        <end position="140"/>
    </location>
</feature>
<evidence type="ECO:0000256" key="1">
    <source>
        <dbReference type="SAM" id="MobiDB-lite"/>
    </source>
</evidence>
<keyword evidence="3" id="KW-1185">Reference proteome</keyword>
<feature type="compositionally biased region" description="Polar residues" evidence="1">
    <location>
        <begin position="185"/>
        <end position="200"/>
    </location>
</feature>
<protein>
    <submittedName>
        <fullName evidence="2">Expressed protein</fullName>
    </submittedName>
</protein>
<proteinExistence type="predicted"/>
<feature type="compositionally biased region" description="Polar residues" evidence="1">
    <location>
        <begin position="150"/>
        <end position="177"/>
    </location>
</feature>
<feature type="region of interest" description="Disordered" evidence="1">
    <location>
        <begin position="1"/>
        <end position="54"/>
    </location>
</feature>
<feature type="region of interest" description="Disordered" evidence="1">
    <location>
        <begin position="408"/>
        <end position="554"/>
    </location>
</feature>
<feature type="compositionally biased region" description="Polar residues" evidence="1">
    <location>
        <begin position="408"/>
        <end position="418"/>
    </location>
</feature>
<feature type="compositionally biased region" description="Low complexity" evidence="1">
    <location>
        <begin position="201"/>
        <end position="226"/>
    </location>
</feature>
<feature type="compositionally biased region" description="Basic and acidic residues" evidence="1">
    <location>
        <begin position="446"/>
        <end position="474"/>
    </location>
</feature>
<feature type="compositionally biased region" description="Basic and acidic residues" evidence="1">
    <location>
        <begin position="543"/>
        <end position="554"/>
    </location>
</feature>
<dbReference type="Proteomes" id="UP001153365">
    <property type="component" value="Unassembled WGS sequence"/>
</dbReference>
<evidence type="ECO:0000313" key="3">
    <source>
        <dbReference type="Proteomes" id="UP001153365"/>
    </source>
</evidence>
<sequence length="554" mass="60731">MTITSNNNNNQHQQQTADNNQSSSSQPNQPLNTFKQSSDHTNNQQHQHGSRLTRFLSKFTNTNLSYRRKSSLPNLNQHNQLSPFSSSTIPRNKLSNTPQQGGAQSDKHLENQSIRPSSSTSDLLPFSEESTNELEIDDGADPNASIRPLTPSSKAASNRSPTQPICTLSPVSQSVSQRAPHHLTDSTSESLSIQSDPNQINNNLSSSSSSSLNNNSSNNNNNNNNNDYDTNSSIASTKPTTVISVDQANTMIGNNRIAQNSPRNRIIHRSNHLNSSNHLIQSNNNRQYHHQPRSSSSSLLVLQPATPNLSLSNSNLTSSPVFLSNSISKAPKHSLPHPSQNPHPAALADNASMLTLASSGFAPSLHTTQNFPPDEDASVRALAPSRRESIESLNSRYSLIRLDRNSSLRTTGTTSGQTGLFIGVGGDDDRPISTEEEEEEEEEEEKQGRMTIEEEVRKRTDEQQEKEEKTEGDRVAMNNKLPDGGQQSVKIDEKEENFSSEPVVDEMMRGCLVEIGKGDEKNEESDDGGRIIDGGNNTGKVCSADDEHTEKPNR</sequence>
<comment type="caution">
    <text evidence="2">The sequence shown here is derived from an EMBL/GenBank/DDBJ whole genome shotgun (WGS) entry which is preliminary data.</text>
</comment>
<feature type="compositionally biased region" description="Polar residues" evidence="1">
    <location>
        <begin position="31"/>
        <end position="47"/>
    </location>
</feature>
<name>A0AAV0BJA2_PHAPC</name>
<dbReference type="AlphaFoldDB" id="A0AAV0BJA2"/>
<organism evidence="2 3">
    <name type="scientific">Phakopsora pachyrhizi</name>
    <name type="common">Asian soybean rust disease fungus</name>
    <dbReference type="NCBI Taxonomy" id="170000"/>
    <lineage>
        <taxon>Eukaryota</taxon>
        <taxon>Fungi</taxon>
        <taxon>Dikarya</taxon>
        <taxon>Basidiomycota</taxon>
        <taxon>Pucciniomycotina</taxon>
        <taxon>Pucciniomycetes</taxon>
        <taxon>Pucciniales</taxon>
        <taxon>Phakopsoraceae</taxon>
        <taxon>Phakopsora</taxon>
    </lineage>
</organism>
<gene>
    <name evidence="2" type="ORF">PPACK8108_LOCUS22032</name>
</gene>
<feature type="compositionally biased region" description="Polar residues" evidence="1">
    <location>
        <begin position="67"/>
        <end position="103"/>
    </location>
</feature>